<dbReference type="AlphaFoldDB" id="A0A1E7L5U3"/>
<evidence type="ECO:0000313" key="2">
    <source>
        <dbReference type="Proteomes" id="UP000176005"/>
    </source>
</evidence>
<proteinExistence type="predicted"/>
<name>A0A1E7L5U3_9ACTN</name>
<reference evidence="1 2" key="1">
    <citation type="journal article" date="2016" name="Front. Microbiol.">
        <title>Comparative Genomics Analysis of Streptomyces Species Reveals Their Adaptation to the Marine Environment and Their Diversity at the Genomic Level.</title>
        <authorList>
            <person name="Tian X."/>
            <person name="Zhang Z."/>
            <person name="Yang T."/>
            <person name="Chen M."/>
            <person name="Li J."/>
            <person name="Chen F."/>
            <person name="Yang J."/>
            <person name="Li W."/>
            <person name="Zhang B."/>
            <person name="Zhang Z."/>
            <person name="Wu J."/>
            <person name="Zhang C."/>
            <person name="Long L."/>
            <person name="Xiao J."/>
        </authorList>
    </citation>
    <scope>NUCLEOTIDE SEQUENCE [LARGE SCALE GENOMIC DNA]</scope>
    <source>
        <strain evidence="1 2">SCSIO 10429</strain>
    </source>
</reference>
<keyword evidence="2" id="KW-1185">Reference proteome</keyword>
<organism evidence="1 2">
    <name type="scientific">Streptomyces nanshensis</name>
    <dbReference type="NCBI Taxonomy" id="518642"/>
    <lineage>
        <taxon>Bacteria</taxon>
        <taxon>Bacillati</taxon>
        <taxon>Actinomycetota</taxon>
        <taxon>Actinomycetes</taxon>
        <taxon>Kitasatosporales</taxon>
        <taxon>Streptomycetaceae</taxon>
        <taxon>Streptomyces</taxon>
    </lineage>
</organism>
<dbReference type="Proteomes" id="UP000176005">
    <property type="component" value="Unassembled WGS sequence"/>
</dbReference>
<gene>
    <name evidence="1" type="ORF">AN218_12420</name>
</gene>
<protein>
    <submittedName>
        <fullName evidence="1">Uncharacterized protein</fullName>
    </submittedName>
</protein>
<dbReference type="RefSeq" id="WP_070016911.1">
    <property type="nucleotide sequence ID" value="NZ_LJGW01000214.1"/>
</dbReference>
<dbReference type="EMBL" id="LJGW01000214">
    <property type="protein sequence ID" value="OEV11548.1"/>
    <property type="molecule type" value="Genomic_DNA"/>
</dbReference>
<sequence>MSLGFQLGELLFSAGEADLQSLDFTEPALAFGLGDPVRLSRISSSRGCWAASGRSIEQRTQACS</sequence>
<comment type="caution">
    <text evidence="1">The sequence shown here is derived from an EMBL/GenBank/DDBJ whole genome shotgun (WGS) entry which is preliminary data.</text>
</comment>
<evidence type="ECO:0000313" key="1">
    <source>
        <dbReference type="EMBL" id="OEV11548.1"/>
    </source>
</evidence>
<accession>A0A1E7L5U3</accession>